<dbReference type="GeneID" id="19901779"/>
<dbReference type="InterPro" id="IPR002562">
    <property type="entry name" value="3'-5'_exonuclease_dom"/>
</dbReference>
<dbReference type="HOGENOM" id="CLU_010129_0_1_1"/>
<dbReference type="PANTHER" id="PTHR12124:SF47">
    <property type="entry name" value="EXOSOME COMPONENT 10"/>
    <property type="match status" value="1"/>
</dbReference>
<gene>
    <name evidence="11" type="ORF">W97_04468</name>
</gene>
<dbReference type="InterPro" id="IPR012588">
    <property type="entry name" value="Exosome-assoc_fac_Rrp6_N"/>
</dbReference>
<evidence type="ECO:0000313" key="12">
    <source>
        <dbReference type="Proteomes" id="UP000016924"/>
    </source>
</evidence>
<dbReference type="STRING" id="1168221.R7YU88"/>
<dbReference type="InterPro" id="IPR044876">
    <property type="entry name" value="HRDC_dom_sf"/>
</dbReference>
<evidence type="ECO:0000256" key="4">
    <source>
        <dbReference type="ARBA" id="ARBA00022801"/>
    </source>
</evidence>
<dbReference type="GO" id="GO:0071036">
    <property type="term" value="P:nuclear polyadenylation-dependent snoRNA catabolic process"/>
    <property type="evidence" value="ECO:0007669"/>
    <property type="project" value="TreeGrafter"/>
</dbReference>
<dbReference type="SMART" id="SM00341">
    <property type="entry name" value="HRDC"/>
    <property type="match status" value="1"/>
</dbReference>
<dbReference type="Pfam" id="PF08066">
    <property type="entry name" value="PMC2NT"/>
    <property type="match status" value="1"/>
</dbReference>
<dbReference type="InterPro" id="IPR036397">
    <property type="entry name" value="RNaseH_sf"/>
</dbReference>
<keyword evidence="3" id="KW-0540">Nuclease</keyword>
<keyword evidence="6" id="KW-0269">Exonuclease</keyword>
<dbReference type="GO" id="GO:0071037">
    <property type="term" value="P:nuclear polyadenylation-dependent snRNA catabolic process"/>
    <property type="evidence" value="ECO:0007669"/>
    <property type="project" value="TreeGrafter"/>
</dbReference>
<dbReference type="RefSeq" id="XP_007780548.1">
    <property type="nucleotide sequence ID" value="XM_007782358.1"/>
</dbReference>
<dbReference type="GO" id="GO:0071040">
    <property type="term" value="P:nuclear polyadenylation-dependent antisense transcript catabolic process"/>
    <property type="evidence" value="ECO:0007669"/>
    <property type="project" value="TreeGrafter"/>
</dbReference>
<keyword evidence="2" id="KW-0698">rRNA processing</keyword>
<proteinExistence type="inferred from homology"/>
<dbReference type="FunFam" id="1.10.150.80:FF:000001">
    <property type="entry name" value="Putative exosome component 10"/>
    <property type="match status" value="1"/>
</dbReference>
<evidence type="ECO:0000256" key="2">
    <source>
        <dbReference type="ARBA" id="ARBA00022552"/>
    </source>
</evidence>
<dbReference type="InterPro" id="IPR049559">
    <property type="entry name" value="Rrp6p-like_exo"/>
</dbReference>
<dbReference type="OrthoDB" id="2250022at2759"/>
<dbReference type="SUPFAM" id="SSF53098">
    <property type="entry name" value="Ribonuclease H-like"/>
    <property type="match status" value="1"/>
</dbReference>
<dbReference type="Gene3D" id="1.10.150.80">
    <property type="entry name" value="HRDC domain"/>
    <property type="match status" value="1"/>
</dbReference>
<dbReference type="GO" id="GO:0071039">
    <property type="term" value="P:nuclear polyadenylation-dependent CUT catabolic process"/>
    <property type="evidence" value="ECO:0007669"/>
    <property type="project" value="TreeGrafter"/>
</dbReference>
<dbReference type="SMART" id="SM00474">
    <property type="entry name" value="35EXOc"/>
    <property type="match status" value="1"/>
</dbReference>
<dbReference type="Proteomes" id="UP000016924">
    <property type="component" value="Unassembled WGS sequence"/>
</dbReference>
<organism evidence="11 12">
    <name type="scientific">Coniosporium apollinis (strain CBS 100218)</name>
    <name type="common">Rock-inhabiting black yeast</name>
    <dbReference type="NCBI Taxonomy" id="1168221"/>
    <lineage>
        <taxon>Eukaryota</taxon>
        <taxon>Fungi</taxon>
        <taxon>Dikarya</taxon>
        <taxon>Ascomycota</taxon>
        <taxon>Pezizomycotina</taxon>
        <taxon>Dothideomycetes</taxon>
        <taxon>Dothideomycetes incertae sedis</taxon>
        <taxon>Coniosporium</taxon>
    </lineage>
</organism>
<dbReference type="GO" id="GO:0000175">
    <property type="term" value="F:3'-5'-RNA exonuclease activity"/>
    <property type="evidence" value="ECO:0007669"/>
    <property type="project" value="InterPro"/>
</dbReference>
<dbReference type="PANTHER" id="PTHR12124">
    <property type="entry name" value="POLYMYOSITIS/SCLERODERMA AUTOANTIGEN-RELATED"/>
    <property type="match status" value="1"/>
</dbReference>
<dbReference type="GO" id="GO:0000467">
    <property type="term" value="P:exonucleolytic trimming to generate mature 3'-end of 5.8S rRNA from tricistronic rRNA transcript (SSU-rRNA, 5.8S rRNA, LSU-rRNA)"/>
    <property type="evidence" value="ECO:0007669"/>
    <property type="project" value="InterPro"/>
</dbReference>
<evidence type="ECO:0000256" key="9">
    <source>
        <dbReference type="SAM" id="MobiDB-lite"/>
    </source>
</evidence>
<dbReference type="PROSITE" id="PS50967">
    <property type="entry name" value="HRDC"/>
    <property type="match status" value="1"/>
</dbReference>
<comment type="similarity">
    <text evidence="8">Belongs to the exosome component 10/RRP6 family.</text>
</comment>
<name>R7YU88_CONA1</name>
<keyword evidence="7" id="KW-0539">Nucleus</keyword>
<dbReference type="GO" id="GO:0005730">
    <property type="term" value="C:nucleolus"/>
    <property type="evidence" value="ECO:0007669"/>
    <property type="project" value="TreeGrafter"/>
</dbReference>
<dbReference type="InterPro" id="IPR002121">
    <property type="entry name" value="HRDC_dom"/>
</dbReference>
<dbReference type="AlphaFoldDB" id="R7YU88"/>
<dbReference type="GO" id="GO:0071044">
    <property type="term" value="P:histone mRNA catabolic process"/>
    <property type="evidence" value="ECO:0007669"/>
    <property type="project" value="TreeGrafter"/>
</dbReference>
<dbReference type="SUPFAM" id="SSF47819">
    <property type="entry name" value="HRDC-like"/>
    <property type="match status" value="1"/>
</dbReference>
<protein>
    <recommendedName>
        <fullName evidence="10">HRDC domain-containing protein</fullName>
    </recommendedName>
</protein>
<dbReference type="InterPro" id="IPR045092">
    <property type="entry name" value="Rrp6-like"/>
</dbReference>
<evidence type="ECO:0000259" key="10">
    <source>
        <dbReference type="PROSITE" id="PS50967"/>
    </source>
</evidence>
<dbReference type="InterPro" id="IPR010997">
    <property type="entry name" value="HRDC-like_sf"/>
</dbReference>
<dbReference type="eggNOG" id="KOG2206">
    <property type="taxonomic scope" value="Eukaryota"/>
</dbReference>
<reference evidence="12" key="1">
    <citation type="submission" date="2012-06" db="EMBL/GenBank/DDBJ databases">
        <title>The genome sequence of Coniosporium apollinis CBS 100218.</title>
        <authorList>
            <consortium name="The Broad Institute Genome Sequencing Platform"/>
            <person name="Cuomo C."/>
            <person name="Gorbushina A."/>
            <person name="Noack S."/>
            <person name="Walker B."/>
            <person name="Young S.K."/>
            <person name="Zeng Q."/>
            <person name="Gargeya S."/>
            <person name="Fitzgerald M."/>
            <person name="Haas B."/>
            <person name="Abouelleil A."/>
            <person name="Alvarado L."/>
            <person name="Arachchi H.M."/>
            <person name="Berlin A.M."/>
            <person name="Chapman S.B."/>
            <person name="Goldberg J."/>
            <person name="Griggs A."/>
            <person name="Gujja S."/>
            <person name="Hansen M."/>
            <person name="Howarth C."/>
            <person name="Imamovic A."/>
            <person name="Larimer J."/>
            <person name="McCowan C."/>
            <person name="Montmayeur A."/>
            <person name="Murphy C."/>
            <person name="Neiman D."/>
            <person name="Pearson M."/>
            <person name="Priest M."/>
            <person name="Roberts A."/>
            <person name="Saif S."/>
            <person name="Shea T."/>
            <person name="Sisk P."/>
            <person name="Sykes S."/>
            <person name="Wortman J."/>
            <person name="Nusbaum C."/>
            <person name="Birren B."/>
        </authorList>
    </citation>
    <scope>NUCLEOTIDE SEQUENCE [LARGE SCALE GENOMIC DNA]</scope>
    <source>
        <strain evidence="12">CBS 100218</strain>
    </source>
</reference>
<feature type="domain" description="HRDC" evidence="10">
    <location>
        <begin position="448"/>
        <end position="528"/>
    </location>
</feature>
<comment type="subcellular location">
    <subcellularLocation>
        <location evidence="1">Nucleus</location>
    </subcellularLocation>
</comment>
<evidence type="ECO:0000256" key="7">
    <source>
        <dbReference type="ARBA" id="ARBA00023242"/>
    </source>
</evidence>
<feature type="region of interest" description="Disordered" evidence="9">
    <location>
        <begin position="712"/>
        <end position="813"/>
    </location>
</feature>
<dbReference type="InterPro" id="IPR012337">
    <property type="entry name" value="RNaseH-like_sf"/>
</dbReference>
<sequence>MDTPTDFKTLQETVQAALISTTRTANQICAEDLGFHRSFDPTVAAALDRQNARLLALAERLLGNAASSSEAVGPKLPDADAVEGNWREVVDVVDSLLERADTSLDEYTGMVKRLSPGRQESPVPRASASKPFSAFTKLDIAKPQVLFENVPSNDETQPWKPLLTTKPHARIPLDKSLQLVSDKEGTKHYAHPYQQEIEAYQFPSSVYTKADPLPYRPFESTTATLVDTPEALASMLAELKTAKEIAIDIEHHDQRTYIGLVSLMQISTRDKDWIVDTLKPWRRRLECLNEVFADPSILKVLHGAYMDVIWLQRDLGLYLVGLFDTHYAARSLGYPGGSLAYLLQRFINFSAQKQYQMADWRLRPLPKELFEYARADTHFLLYIYDNMRNELIEKSNFSNPDSDRIGHVLRKSKETALQTYEHPFYDAAEGLGSMGWYKMFNKTPAMFSKEQFSVFRAVHRWRDTVARQEDESIHYVLPNHALFTIARAMPTDKPALFNAVQPTPQPLRLRADEVVSVVAKARAEGVNGPEMADVLAEIEGAHPHKPAPAAVAPYVARAAAANSTPQPAPQISQPVRTQTSSFWGKLWNGLWQQQRRPLTTDVQLAVPLPALTAQLFADPADASTLTQQKVAVDPGARAEHAFVRAEERPLEKRDDGIFVIKQLGGGAGRKRKLNDLASERVAESSDSPAGQAGFDDQDDEMAVPDLDAVAAEEKAKMRAERKAAKRLKKQQQQVREGEEENNGSVAPNGDGEDVAEPVPFDYANAPSVLNKPRERQKKGQERGFNPYKKALDAPKGLGRAQKERAGKSATFKK</sequence>
<dbReference type="GO" id="GO:0000176">
    <property type="term" value="C:nuclear exosome (RNase complex)"/>
    <property type="evidence" value="ECO:0007669"/>
    <property type="project" value="InterPro"/>
</dbReference>
<dbReference type="EMBL" id="JH767572">
    <property type="protein sequence ID" value="EON65231.1"/>
    <property type="molecule type" value="Genomic_DNA"/>
</dbReference>
<evidence type="ECO:0000256" key="8">
    <source>
        <dbReference type="ARBA" id="ARBA00043957"/>
    </source>
</evidence>
<dbReference type="Pfam" id="PF01612">
    <property type="entry name" value="DNA_pol_A_exo1"/>
    <property type="match status" value="1"/>
</dbReference>
<dbReference type="FunFam" id="3.30.420.10:FF:000059">
    <property type="entry name" value="Exosome complex exonuclease Rrp6"/>
    <property type="match status" value="1"/>
</dbReference>
<dbReference type="GO" id="GO:0071051">
    <property type="term" value="P:poly(A)-dependent snoRNA 3'-end processing"/>
    <property type="evidence" value="ECO:0007669"/>
    <property type="project" value="TreeGrafter"/>
</dbReference>
<feature type="compositionally biased region" description="Basic and acidic residues" evidence="9">
    <location>
        <begin position="771"/>
        <end position="781"/>
    </location>
</feature>
<dbReference type="OMA" id="TMDIIWL"/>
<dbReference type="GO" id="GO:0000166">
    <property type="term" value="F:nucleotide binding"/>
    <property type="evidence" value="ECO:0007669"/>
    <property type="project" value="InterPro"/>
</dbReference>
<keyword evidence="5" id="KW-0271">Exosome</keyword>
<evidence type="ECO:0000256" key="1">
    <source>
        <dbReference type="ARBA" id="ARBA00004123"/>
    </source>
</evidence>
<dbReference type="Gene3D" id="3.30.420.10">
    <property type="entry name" value="Ribonuclease H-like superfamily/Ribonuclease H"/>
    <property type="match status" value="1"/>
</dbReference>
<dbReference type="Pfam" id="PF00570">
    <property type="entry name" value="HRDC"/>
    <property type="match status" value="1"/>
</dbReference>
<dbReference type="GO" id="GO:0071035">
    <property type="term" value="P:nuclear polyadenylation-dependent rRNA catabolic process"/>
    <property type="evidence" value="ECO:0007669"/>
    <property type="project" value="TreeGrafter"/>
</dbReference>
<feature type="compositionally biased region" description="Basic and acidic residues" evidence="9">
    <location>
        <begin position="712"/>
        <end position="722"/>
    </location>
</feature>
<evidence type="ECO:0000313" key="11">
    <source>
        <dbReference type="EMBL" id="EON65231.1"/>
    </source>
</evidence>
<feature type="region of interest" description="Disordered" evidence="9">
    <location>
        <begin position="669"/>
        <end position="699"/>
    </location>
</feature>
<keyword evidence="4" id="KW-0378">Hydrolase</keyword>
<evidence type="ECO:0000256" key="6">
    <source>
        <dbReference type="ARBA" id="ARBA00022839"/>
    </source>
</evidence>
<dbReference type="GO" id="GO:0071038">
    <property type="term" value="P:TRAMP-dependent tRNA surveillance pathway"/>
    <property type="evidence" value="ECO:0007669"/>
    <property type="project" value="TreeGrafter"/>
</dbReference>
<dbReference type="CDD" id="cd06147">
    <property type="entry name" value="Rrp6p_like_exo"/>
    <property type="match status" value="1"/>
</dbReference>
<dbReference type="GO" id="GO:0003727">
    <property type="term" value="F:single-stranded RNA binding"/>
    <property type="evidence" value="ECO:0007669"/>
    <property type="project" value="TreeGrafter"/>
</dbReference>
<accession>R7YU88</accession>
<feature type="compositionally biased region" description="Basic and acidic residues" evidence="9">
    <location>
        <begin position="673"/>
        <end position="683"/>
    </location>
</feature>
<evidence type="ECO:0000256" key="3">
    <source>
        <dbReference type="ARBA" id="ARBA00022722"/>
    </source>
</evidence>
<evidence type="ECO:0000256" key="5">
    <source>
        <dbReference type="ARBA" id="ARBA00022835"/>
    </source>
</evidence>
<keyword evidence="12" id="KW-1185">Reference proteome</keyword>